<feature type="transmembrane region" description="Helical" evidence="1">
    <location>
        <begin position="130"/>
        <end position="152"/>
    </location>
</feature>
<proteinExistence type="predicted"/>
<keyword evidence="1" id="KW-1133">Transmembrane helix</keyword>
<feature type="transmembrane region" description="Helical" evidence="1">
    <location>
        <begin position="172"/>
        <end position="195"/>
    </location>
</feature>
<dbReference type="EMBL" id="JAJTWT010000003">
    <property type="protein sequence ID" value="MCE4537402.1"/>
    <property type="molecule type" value="Genomic_DNA"/>
</dbReference>
<feature type="transmembrane region" description="Helical" evidence="1">
    <location>
        <begin position="100"/>
        <end position="118"/>
    </location>
</feature>
<sequence>MDWMVDALLGAALGVALWLRPWRMLPPEGPPWPWLAWCAMLPLLWSADRLAHSALVQPLPGACLLVLMAGWPLAVLGMAAAAIGAAALGLLGWDEAAQRALWLGLAPATLTVGFGAAARRWLPGHLMVYILVRGFFATLAADSLAGALALAVNGGPVGLGSDALLLGRWLTAWGDAIITGMLTAVFVAFRPGWLATYSDRLYLPR</sequence>
<name>A0ABS8XEJ0_9BURK</name>
<dbReference type="Proteomes" id="UP001201463">
    <property type="component" value="Unassembled WGS sequence"/>
</dbReference>
<keyword evidence="1" id="KW-0812">Transmembrane</keyword>
<organism evidence="2 3">
    <name type="scientific">Pelomonas caseinilytica</name>
    <dbReference type="NCBI Taxonomy" id="2906763"/>
    <lineage>
        <taxon>Bacteria</taxon>
        <taxon>Pseudomonadati</taxon>
        <taxon>Pseudomonadota</taxon>
        <taxon>Betaproteobacteria</taxon>
        <taxon>Burkholderiales</taxon>
        <taxon>Sphaerotilaceae</taxon>
        <taxon>Roseateles</taxon>
    </lineage>
</organism>
<gene>
    <name evidence="2" type="ORF">LXT12_09085</name>
</gene>
<feature type="transmembrane region" description="Helical" evidence="1">
    <location>
        <begin position="63"/>
        <end position="88"/>
    </location>
</feature>
<evidence type="ECO:0008006" key="4">
    <source>
        <dbReference type="Google" id="ProtNLM"/>
    </source>
</evidence>
<feature type="transmembrane region" description="Helical" evidence="1">
    <location>
        <begin position="31"/>
        <end position="51"/>
    </location>
</feature>
<evidence type="ECO:0000313" key="3">
    <source>
        <dbReference type="Proteomes" id="UP001201463"/>
    </source>
</evidence>
<keyword evidence="1" id="KW-0472">Membrane</keyword>
<protein>
    <recommendedName>
        <fullName evidence="4">Energy-coupling factor transport system substrate-specific component</fullName>
    </recommendedName>
</protein>
<evidence type="ECO:0000256" key="1">
    <source>
        <dbReference type="SAM" id="Phobius"/>
    </source>
</evidence>
<comment type="caution">
    <text evidence="2">The sequence shown here is derived from an EMBL/GenBank/DDBJ whole genome shotgun (WGS) entry which is preliminary data.</text>
</comment>
<keyword evidence="3" id="KW-1185">Reference proteome</keyword>
<evidence type="ECO:0000313" key="2">
    <source>
        <dbReference type="EMBL" id="MCE4537402.1"/>
    </source>
</evidence>
<accession>A0ABS8XEJ0</accession>
<reference evidence="2 3" key="1">
    <citation type="submission" date="2021-12" db="EMBL/GenBank/DDBJ databases">
        <title>Genome seq of p7.</title>
        <authorList>
            <person name="Seo T."/>
        </authorList>
    </citation>
    <scope>NUCLEOTIDE SEQUENCE [LARGE SCALE GENOMIC DNA]</scope>
    <source>
        <strain evidence="2 3">P7</strain>
    </source>
</reference>
<dbReference type="RefSeq" id="WP_233391300.1">
    <property type="nucleotide sequence ID" value="NZ_JAJTWT010000003.1"/>
</dbReference>